<keyword evidence="6" id="KW-1185">Reference proteome</keyword>
<evidence type="ECO:0000313" key="6">
    <source>
        <dbReference type="Proteomes" id="UP001302367"/>
    </source>
</evidence>
<feature type="compositionally biased region" description="Low complexity" evidence="1">
    <location>
        <begin position="58"/>
        <end position="92"/>
    </location>
</feature>
<evidence type="ECO:0000313" key="3">
    <source>
        <dbReference type="EMBL" id="PIA89047.1"/>
    </source>
</evidence>
<dbReference type="SUPFAM" id="SSF54236">
    <property type="entry name" value="Ubiquitin-like"/>
    <property type="match status" value="1"/>
</dbReference>
<dbReference type="EMBL" id="LKMD01000108">
    <property type="protein sequence ID" value="PIA89047.1"/>
    <property type="molecule type" value="Genomic_DNA"/>
</dbReference>
<evidence type="ECO:0000256" key="1">
    <source>
        <dbReference type="SAM" id="MobiDB-lite"/>
    </source>
</evidence>
<dbReference type="Proteomes" id="UP001302367">
    <property type="component" value="Chromosome 5"/>
</dbReference>
<reference evidence="4 6" key="2">
    <citation type="submission" date="2023-09" db="EMBL/GenBank/DDBJ databases">
        <title>Complete-Gapless Cercospora beticola genome.</title>
        <authorList>
            <person name="Wyatt N.A."/>
            <person name="Spanner R.E."/>
            <person name="Bolton M.D."/>
        </authorList>
    </citation>
    <scope>NUCLEOTIDE SEQUENCE [LARGE SCALE GENOMIC DNA]</scope>
    <source>
        <strain evidence="4">Cb09-40</strain>
    </source>
</reference>
<name>A0A2G5H938_CERBT</name>
<dbReference type="PANTHER" id="PTHR13169:SF0">
    <property type="entry name" value="UBIQUITIN-LIKE PROTEIN 3"/>
    <property type="match status" value="1"/>
</dbReference>
<dbReference type="InterPro" id="IPR029071">
    <property type="entry name" value="Ubiquitin-like_domsf"/>
</dbReference>
<organism evidence="3 5">
    <name type="scientific">Cercospora beticola</name>
    <name type="common">Sugarbeet leaf spot fungus</name>
    <dbReference type="NCBI Taxonomy" id="122368"/>
    <lineage>
        <taxon>Eukaryota</taxon>
        <taxon>Fungi</taxon>
        <taxon>Dikarya</taxon>
        <taxon>Ascomycota</taxon>
        <taxon>Pezizomycotina</taxon>
        <taxon>Dothideomycetes</taxon>
        <taxon>Dothideomycetidae</taxon>
        <taxon>Mycosphaerellales</taxon>
        <taxon>Mycosphaerellaceae</taxon>
        <taxon>Cercospora</taxon>
    </lineage>
</organism>
<dbReference type="AlphaFoldDB" id="A0A2G5H938"/>
<dbReference type="InterPro" id="IPR040015">
    <property type="entry name" value="UBL3-like"/>
</dbReference>
<dbReference type="InterPro" id="IPR039540">
    <property type="entry name" value="UBL3-like_ubiquitin_dom"/>
</dbReference>
<dbReference type="EMBL" id="CP134188">
    <property type="protein sequence ID" value="WPB02735.1"/>
    <property type="molecule type" value="Genomic_DNA"/>
</dbReference>
<evidence type="ECO:0000313" key="5">
    <source>
        <dbReference type="Proteomes" id="UP000230605"/>
    </source>
</evidence>
<proteinExistence type="predicted"/>
<dbReference type="Pfam" id="PF13881">
    <property type="entry name" value="Rad60-SLD_2"/>
    <property type="match status" value="1"/>
</dbReference>
<dbReference type="PANTHER" id="PTHR13169">
    <property type="entry name" value="UBIQUITIN-LIKE PROTEIN 3 HCG-1 PROTEIN"/>
    <property type="match status" value="1"/>
</dbReference>
<accession>A0A2G5H938</accession>
<protein>
    <recommendedName>
        <fullName evidence="2">UBL3-like ubiquitin domain-containing protein</fullName>
    </recommendedName>
</protein>
<reference evidence="3 5" key="1">
    <citation type="submission" date="2015-10" db="EMBL/GenBank/DDBJ databases">
        <title>The cercosporin biosynthetic gene cluster was horizontally transferred to several fungal lineages and shown to be expanded in Cercospora beticola based on microsynteny with recipient genomes.</title>
        <authorList>
            <person name="De Jonge R."/>
            <person name="Ebert M.K."/>
            <person name="Suttle J.C."/>
            <person name="Jurick Ii W.M."/>
            <person name="Secor G.A."/>
            <person name="Thomma B.P."/>
            <person name="Van De Peer Y."/>
            <person name="Bolton M.D."/>
        </authorList>
    </citation>
    <scope>NUCLEOTIDE SEQUENCE [LARGE SCALE GENOMIC DNA]</scope>
    <source>
        <strain evidence="3 5">09-40</strain>
    </source>
</reference>
<sequence>MASSSQDAVAGASLPTTSTARALSEEENKPVEMTNLDTAAASNAIPETPGTPAVFEDALQTQPEAAATAATTTSQQQQTQPPTSTTTTTAPNLTRTETEHLGPAAEDHAPIAPSTTSTSGPHLMISLMLITGARHPYKIDEKYLRNRKVTAQNSAGEFDPRELSGYQLKELIWTDWRQEWEPRPSSPGRIRLIVMGRMIEDKGLLKDLPFNMASTNVVHMTVKPADIIDDDEAANAKSTGKAVRQRETEEQGAGCRCVIL</sequence>
<evidence type="ECO:0000259" key="2">
    <source>
        <dbReference type="Pfam" id="PF13881"/>
    </source>
</evidence>
<gene>
    <name evidence="3" type="ORF">CB0940_06820</name>
    <name evidence="4" type="ORF">RHO25_007371</name>
</gene>
<dbReference type="Proteomes" id="UP000230605">
    <property type="component" value="Chromosome 5"/>
</dbReference>
<evidence type="ECO:0000313" key="4">
    <source>
        <dbReference type="EMBL" id="WPB02735.1"/>
    </source>
</evidence>
<feature type="domain" description="UBL3-like ubiquitin" evidence="2">
    <location>
        <begin position="162"/>
        <end position="235"/>
    </location>
</feature>
<dbReference type="OrthoDB" id="1043111at2759"/>
<feature type="region of interest" description="Disordered" evidence="1">
    <location>
        <begin position="1"/>
        <end position="92"/>
    </location>
</feature>
<dbReference type="Gene3D" id="3.10.20.90">
    <property type="entry name" value="Phosphatidylinositol 3-kinase Catalytic Subunit, Chain A, domain 1"/>
    <property type="match status" value="1"/>
</dbReference>